<evidence type="ECO:0000313" key="2">
    <source>
        <dbReference type="EMBL" id="CAD7432391.1"/>
    </source>
</evidence>
<feature type="chain" id="PRO_5031504582" evidence="1">
    <location>
        <begin position="21"/>
        <end position="235"/>
    </location>
</feature>
<feature type="signal peptide" evidence="1">
    <location>
        <begin position="1"/>
        <end position="20"/>
    </location>
</feature>
<gene>
    <name evidence="2" type="ORF">TMSB3V08_LOCUS9100</name>
</gene>
<protein>
    <submittedName>
        <fullName evidence="2">Uncharacterized protein</fullName>
    </submittedName>
</protein>
<accession>A0A7R9EE97</accession>
<reference evidence="2" key="1">
    <citation type="submission" date="2020-11" db="EMBL/GenBank/DDBJ databases">
        <authorList>
            <person name="Tran Van P."/>
        </authorList>
    </citation>
    <scope>NUCLEOTIDE SEQUENCE</scope>
</reference>
<organism evidence="2">
    <name type="scientific">Timema monikensis</name>
    <dbReference type="NCBI Taxonomy" id="170555"/>
    <lineage>
        <taxon>Eukaryota</taxon>
        <taxon>Metazoa</taxon>
        <taxon>Ecdysozoa</taxon>
        <taxon>Arthropoda</taxon>
        <taxon>Hexapoda</taxon>
        <taxon>Insecta</taxon>
        <taxon>Pterygota</taxon>
        <taxon>Neoptera</taxon>
        <taxon>Polyneoptera</taxon>
        <taxon>Phasmatodea</taxon>
        <taxon>Timematodea</taxon>
        <taxon>Timematoidea</taxon>
        <taxon>Timematidae</taxon>
        <taxon>Timema</taxon>
    </lineage>
</organism>
<dbReference type="EMBL" id="OB795548">
    <property type="protein sequence ID" value="CAD7432391.1"/>
    <property type="molecule type" value="Genomic_DNA"/>
</dbReference>
<name>A0A7R9EE97_9NEOP</name>
<keyword evidence="1" id="KW-0732">Signal</keyword>
<proteinExistence type="predicted"/>
<sequence length="235" mass="26783">MWRPSKQFLLTTYLLTSSLSSVPLPLYVLGDAPPPTVLSATPIALSSVIHHLQSSSAPLPLLCPRWFPGQKVILFGREFLAIHTGPELWLQNQTEEGSLKMEGEGVESRVDCAEQQQVGTVERGKVHVQFYGDKGSHCFLEQTRVRHFDKNDQLEYKVIDNQVIDTSEQICKKDQLLDTQNQHGPSDRHKLDHLYKREPCLKGKEIHKLNNNHQIALQMRAMPEGQEIHKLNKNH</sequence>
<dbReference type="AlphaFoldDB" id="A0A7R9EE97"/>
<evidence type="ECO:0000256" key="1">
    <source>
        <dbReference type="SAM" id="SignalP"/>
    </source>
</evidence>